<comment type="similarity">
    <text evidence="2">Belongs to the organic radical-activating enzymes family.</text>
</comment>
<dbReference type="Pfam" id="PF00037">
    <property type="entry name" value="Fer4"/>
    <property type="match status" value="1"/>
</dbReference>
<dbReference type="PROSITE" id="PS51379">
    <property type="entry name" value="4FE4S_FER_2"/>
    <property type="match status" value="2"/>
</dbReference>
<dbReference type="GO" id="GO:0043365">
    <property type="term" value="F:[formate-C-acetyltransferase]-activating enzyme activity"/>
    <property type="evidence" value="ECO:0007669"/>
    <property type="project" value="UniProtKB-EC"/>
</dbReference>
<dbReference type="GO" id="GO:0016829">
    <property type="term" value="F:lyase activity"/>
    <property type="evidence" value="ECO:0007669"/>
    <property type="project" value="UniProtKB-KW"/>
</dbReference>
<dbReference type="PROSITE" id="PS51918">
    <property type="entry name" value="RADICAL_SAM"/>
    <property type="match status" value="1"/>
</dbReference>
<feature type="domain" description="4Fe-4S ferredoxin-type" evidence="10">
    <location>
        <begin position="75"/>
        <end position="104"/>
    </location>
</feature>
<evidence type="ECO:0000256" key="7">
    <source>
        <dbReference type="ARBA" id="ARBA00023004"/>
    </source>
</evidence>
<dbReference type="SUPFAM" id="SSF102114">
    <property type="entry name" value="Radical SAM enzymes"/>
    <property type="match status" value="1"/>
</dbReference>
<evidence type="ECO:0000313" key="12">
    <source>
        <dbReference type="EMBL" id="KKI49509.1"/>
    </source>
</evidence>
<evidence type="ECO:0000256" key="3">
    <source>
        <dbReference type="ARBA" id="ARBA00022485"/>
    </source>
</evidence>
<keyword evidence="12" id="KW-0670">Pyruvate</keyword>
<dbReference type="Gene3D" id="3.20.20.70">
    <property type="entry name" value="Aldolase class I"/>
    <property type="match status" value="1"/>
</dbReference>
<dbReference type="InterPro" id="IPR013785">
    <property type="entry name" value="Aldolase_TIM"/>
</dbReference>
<dbReference type="InterPro" id="IPR058240">
    <property type="entry name" value="rSAM_sf"/>
</dbReference>
<dbReference type="PROSITE" id="PS01087">
    <property type="entry name" value="RADICAL_ACTIVATING"/>
    <property type="match status" value="1"/>
</dbReference>
<evidence type="ECO:0000259" key="11">
    <source>
        <dbReference type="PROSITE" id="PS51918"/>
    </source>
</evidence>
<dbReference type="InterPro" id="IPR001989">
    <property type="entry name" value="Radical_activat_CS"/>
</dbReference>
<comment type="catalytic activity">
    <reaction evidence="9">
        <text>glycyl-[protein] + reduced [flavodoxin] + S-adenosyl-L-methionine = glycin-2-yl radical-[protein] + semiquinone [flavodoxin] + 5'-deoxyadenosine + L-methionine + H(+)</text>
        <dbReference type="Rhea" id="RHEA:61976"/>
        <dbReference type="Rhea" id="RHEA-COMP:10622"/>
        <dbReference type="Rhea" id="RHEA-COMP:14480"/>
        <dbReference type="Rhea" id="RHEA-COMP:15993"/>
        <dbReference type="Rhea" id="RHEA-COMP:15994"/>
        <dbReference type="ChEBI" id="CHEBI:15378"/>
        <dbReference type="ChEBI" id="CHEBI:17319"/>
        <dbReference type="ChEBI" id="CHEBI:29947"/>
        <dbReference type="ChEBI" id="CHEBI:32722"/>
        <dbReference type="ChEBI" id="CHEBI:57618"/>
        <dbReference type="ChEBI" id="CHEBI:57844"/>
        <dbReference type="ChEBI" id="CHEBI:59789"/>
        <dbReference type="ChEBI" id="CHEBI:140311"/>
    </reaction>
</comment>
<evidence type="ECO:0000256" key="9">
    <source>
        <dbReference type="ARBA" id="ARBA00047365"/>
    </source>
</evidence>
<keyword evidence="13" id="KW-1185">Reference proteome</keyword>
<dbReference type="InterPro" id="IPR012839">
    <property type="entry name" value="Organic_radical_activase"/>
</dbReference>
<dbReference type="NCBIfam" id="TIGR02494">
    <property type="entry name" value="PFLE_PFLC"/>
    <property type="match status" value="1"/>
</dbReference>
<keyword evidence="12" id="KW-0456">Lyase</keyword>
<evidence type="ECO:0000256" key="6">
    <source>
        <dbReference type="ARBA" id="ARBA00023002"/>
    </source>
</evidence>
<sequence length="311" mass="34567">MEQKGIVFGIQHFSIHDGPGIRTTVFLKGCNMNCAWCHNPESIAKKPTLAYTDSKCIRCGDCVRVCPQVHSIRDGIHKIDRSKCTCCGRCVQACCKGALSIMGEEMDAGEVIGEALRDKRYFERSGGGITISGGEPMCQAAFTKALCKKAKEEGVSTAIETNGYADFSEYEKLLPYADLFLIDYKLTDDAKHKKFTGVSGKRILENLKHFCMAGKPVILRCPVIPGVNDTDGHFKAIALLTRQYHNILGFELMPYHKLGMSKAKRIGEEGYEEFEVPDASTVESWTERVCSFGGRIYEADGLEVKKHERQN</sequence>
<dbReference type="EMBL" id="LAYJ01000133">
    <property type="protein sequence ID" value="KKI49509.1"/>
    <property type="molecule type" value="Genomic_DNA"/>
</dbReference>
<name>A0A0M2NAK7_9FIRM</name>
<dbReference type="InterPro" id="IPR007197">
    <property type="entry name" value="rSAM"/>
</dbReference>
<keyword evidence="8" id="KW-0411">Iron-sulfur</keyword>
<gene>
    <name evidence="12" type="ORF">CHK_3087</name>
</gene>
<dbReference type="InterPro" id="IPR034457">
    <property type="entry name" value="Organic_radical-activating"/>
</dbReference>
<comment type="cofactor">
    <cofactor evidence="1">
        <name>[4Fe-4S] cluster</name>
        <dbReference type="ChEBI" id="CHEBI:49883"/>
    </cofactor>
</comment>
<dbReference type="OrthoDB" id="9782387at2"/>
<dbReference type="STRING" id="270498.CHK_3087"/>
<evidence type="ECO:0000256" key="2">
    <source>
        <dbReference type="ARBA" id="ARBA00009777"/>
    </source>
</evidence>
<keyword evidence="6 12" id="KW-0560">Oxidoreductase</keyword>
<dbReference type="PANTHER" id="PTHR30352">
    <property type="entry name" value="PYRUVATE FORMATE-LYASE-ACTIVATING ENZYME"/>
    <property type="match status" value="1"/>
</dbReference>
<dbReference type="SFLD" id="SFLDG01118">
    <property type="entry name" value="activating_enzymes__group_2"/>
    <property type="match status" value="1"/>
</dbReference>
<organism evidence="12 13">
    <name type="scientific">Christensenella hongkongensis</name>
    <dbReference type="NCBI Taxonomy" id="270498"/>
    <lineage>
        <taxon>Bacteria</taxon>
        <taxon>Bacillati</taxon>
        <taxon>Bacillota</taxon>
        <taxon>Clostridia</taxon>
        <taxon>Christensenellales</taxon>
        <taxon>Christensenellaceae</taxon>
        <taxon>Christensenella</taxon>
    </lineage>
</organism>
<comment type="caution">
    <text evidence="12">The sequence shown here is derived from an EMBL/GenBank/DDBJ whole genome shotgun (WGS) entry which is preliminary data.</text>
</comment>
<keyword evidence="7" id="KW-0408">Iron</keyword>
<evidence type="ECO:0000256" key="8">
    <source>
        <dbReference type="ARBA" id="ARBA00023014"/>
    </source>
</evidence>
<dbReference type="GO" id="GO:0051539">
    <property type="term" value="F:4 iron, 4 sulfur cluster binding"/>
    <property type="evidence" value="ECO:0007669"/>
    <property type="project" value="UniProtKB-KW"/>
</dbReference>
<dbReference type="AlphaFoldDB" id="A0A0M2NAK7"/>
<dbReference type="PIRSF" id="PIRSF000371">
    <property type="entry name" value="PFL_act_enz"/>
    <property type="match status" value="1"/>
</dbReference>
<accession>A0A0M2NAK7</accession>
<dbReference type="GO" id="GO:0046872">
    <property type="term" value="F:metal ion binding"/>
    <property type="evidence" value="ECO:0007669"/>
    <property type="project" value="UniProtKB-KW"/>
</dbReference>
<evidence type="ECO:0000259" key="10">
    <source>
        <dbReference type="PROSITE" id="PS51379"/>
    </source>
</evidence>
<evidence type="ECO:0000313" key="13">
    <source>
        <dbReference type="Proteomes" id="UP000034076"/>
    </source>
</evidence>
<dbReference type="Proteomes" id="UP000034076">
    <property type="component" value="Unassembled WGS sequence"/>
</dbReference>
<dbReference type="SFLD" id="SFLDG01066">
    <property type="entry name" value="organic_radical-activating_enz"/>
    <property type="match status" value="1"/>
</dbReference>
<feature type="domain" description="4Fe-4S ferredoxin-type" evidence="10">
    <location>
        <begin position="45"/>
        <end position="73"/>
    </location>
</feature>
<evidence type="ECO:0000256" key="1">
    <source>
        <dbReference type="ARBA" id="ARBA00001966"/>
    </source>
</evidence>
<keyword evidence="4" id="KW-0949">S-adenosyl-L-methionine</keyword>
<protein>
    <submittedName>
        <fullName evidence="12">Pyruvate formate-lyase activating enzyme</fullName>
        <ecNumber evidence="12">1.97.1.4</ecNumber>
    </submittedName>
</protein>
<proteinExistence type="inferred from homology"/>
<dbReference type="SUPFAM" id="SSF54862">
    <property type="entry name" value="4Fe-4S ferredoxins"/>
    <property type="match status" value="1"/>
</dbReference>
<keyword evidence="3" id="KW-0004">4Fe-4S</keyword>
<dbReference type="PANTHER" id="PTHR30352:SF4">
    <property type="entry name" value="PYRUVATE FORMATE-LYASE 2-ACTIVATING ENZYME"/>
    <property type="match status" value="1"/>
</dbReference>
<dbReference type="RefSeq" id="WP_046444834.1">
    <property type="nucleotide sequence ID" value="NZ_JAXDTA010000157.1"/>
</dbReference>
<dbReference type="SFLD" id="SFLDS00029">
    <property type="entry name" value="Radical_SAM"/>
    <property type="match status" value="1"/>
</dbReference>
<dbReference type="InterPro" id="IPR017896">
    <property type="entry name" value="4Fe4S_Fe-S-bd"/>
</dbReference>
<feature type="domain" description="Radical SAM core" evidence="11">
    <location>
        <begin position="16"/>
        <end position="295"/>
    </location>
</feature>
<evidence type="ECO:0000256" key="5">
    <source>
        <dbReference type="ARBA" id="ARBA00022723"/>
    </source>
</evidence>
<dbReference type="PATRIC" id="fig|270498.16.peg.3183"/>
<dbReference type="EC" id="1.97.1.4" evidence="12"/>
<dbReference type="InterPro" id="IPR040074">
    <property type="entry name" value="BssD/PflA/YjjW"/>
</dbReference>
<keyword evidence="5" id="KW-0479">Metal-binding</keyword>
<dbReference type="Pfam" id="PF04055">
    <property type="entry name" value="Radical_SAM"/>
    <property type="match status" value="1"/>
</dbReference>
<evidence type="ECO:0000256" key="4">
    <source>
        <dbReference type="ARBA" id="ARBA00022691"/>
    </source>
</evidence>
<reference evidence="12 13" key="1">
    <citation type="submission" date="2015-04" db="EMBL/GenBank/DDBJ databases">
        <title>Draft genome sequence of bacteremic isolate Catabacter hongkongensis type strain HKU16T.</title>
        <authorList>
            <person name="Lau S.K."/>
            <person name="Teng J.L."/>
            <person name="Huang Y."/>
            <person name="Curreem S.O."/>
            <person name="Tsui S.K."/>
            <person name="Woo P.C."/>
        </authorList>
    </citation>
    <scope>NUCLEOTIDE SEQUENCE [LARGE SCALE GENOMIC DNA]</scope>
    <source>
        <strain evidence="12 13">HKU16</strain>
    </source>
</reference>